<feature type="transmembrane region" description="Helical" evidence="1">
    <location>
        <begin position="49"/>
        <end position="65"/>
    </location>
</feature>
<keyword evidence="1" id="KW-0472">Membrane</keyword>
<dbReference type="Proteomes" id="UP000001479">
    <property type="component" value="Chromosome"/>
</dbReference>
<evidence type="ECO:0008006" key="4">
    <source>
        <dbReference type="Google" id="ProtNLM"/>
    </source>
</evidence>
<evidence type="ECO:0000256" key="1">
    <source>
        <dbReference type="SAM" id="Phobius"/>
    </source>
</evidence>
<accession>C4KL38</accession>
<proteinExistence type="predicted"/>
<dbReference type="EMBL" id="CP001402">
    <property type="protein sequence ID" value="ACR41003.1"/>
    <property type="molecule type" value="Genomic_DNA"/>
</dbReference>
<keyword evidence="1" id="KW-0812">Transmembrane</keyword>
<name>C4KL38_SACI6</name>
<evidence type="ECO:0000313" key="3">
    <source>
        <dbReference type="Proteomes" id="UP000001479"/>
    </source>
</evidence>
<dbReference type="HOGENOM" id="CLU_1891524_0_0_2"/>
<dbReference type="AlphaFoldDB" id="C4KL38"/>
<evidence type="ECO:0000313" key="2">
    <source>
        <dbReference type="EMBL" id="ACR41003.1"/>
    </source>
</evidence>
<dbReference type="KEGG" id="sid:M164_0373"/>
<reference evidence="2 3" key="1">
    <citation type="journal article" date="2009" name="Proc. Natl. Acad. Sci. U.S.A.">
        <title>Biogeography of the Sulfolobus islandicus pan-genome.</title>
        <authorList>
            <person name="Reno M.L."/>
            <person name="Held N.L."/>
            <person name="Fields C.J."/>
            <person name="Burke P.V."/>
            <person name="Whitaker R.J."/>
        </authorList>
    </citation>
    <scope>NUCLEOTIDE SEQUENCE [LARGE SCALE GENOMIC DNA]</scope>
    <source>
        <strain evidence="3">M.16.4 / Kamchatka #3</strain>
    </source>
</reference>
<gene>
    <name evidence="2" type="ordered locus">M164_0373</name>
</gene>
<sequence length="134" mass="14689">MLSTETIAISLASSLSKFISDRLGNVTTLAMTRILAAITYPLLYFVKSPVIFILINWVGTLFIAMDNVPEVSVISKMKTANLSMSLIDSVSTLLSISSPIIALYIWVNISPATVFLLSLLVIIPSILMFKYKVD</sequence>
<dbReference type="InterPro" id="IPR036259">
    <property type="entry name" value="MFS_trans_sf"/>
</dbReference>
<keyword evidence="1" id="KW-1133">Transmembrane helix</keyword>
<dbReference type="SUPFAM" id="SSF103473">
    <property type="entry name" value="MFS general substrate transporter"/>
    <property type="match status" value="1"/>
</dbReference>
<protein>
    <recommendedName>
        <fullName evidence="4">Major facilitator superfamily (MFS) profile domain-containing protein</fullName>
    </recommendedName>
</protein>
<organism evidence="2 3">
    <name type="scientific">Saccharolobus islandicus (strain M.16.4 / Kamchatka #3)</name>
    <name type="common">Sulfolobus islandicus</name>
    <dbReference type="NCBI Taxonomy" id="426118"/>
    <lineage>
        <taxon>Archaea</taxon>
        <taxon>Thermoproteota</taxon>
        <taxon>Thermoprotei</taxon>
        <taxon>Sulfolobales</taxon>
        <taxon>Sulfolobaceae</taxon>
        <taxon>Saccharolobus</taxon>
    </lineage>
</organism>